<evidence type="ECO:0000256" key="5">
    <source>
        <dbReference type="ARBA" id="ARBA00022989"/>
    </source>
</evidence>
<protein>
    <recommendedName>
        <fullName evidence="9">Syndecan</fullName>
    </recommendedName>
</protein>
<feature type="domain" description="Neurexin/syndecan/glycophorin C" evidence="12">
    <location>
        <begin position="208"/>
        <end position="226"/>
    </location>
</feature>
<evidence type="ECO:0000256" key="3">
    <source>
        <dbReference type="ARBA" id="ARBA00022692"/>
    </source>
</evidence>
<keyword evidence="14" id="KW-1185">Reference proteome</keyword>
<feature type="region of interest" description="Disordered" evidence="10">
    <location>
        <begin position="219"/>
        <end position="242"/>
    </location>
</feature>
<dbReference type="GO" id="GO:0016477">
    <property type="term" value="P:cell migration"/>
    <property type="evidence" value="ECO:0007669"/>
    <property type="project" value="TreeGrafter"/>
</dbReference>
<evidence type="ECO:0000256" key="11">
    <source>
        <dbReference type="SAM" id="Phobius"/>
    </source>
</evidence>
<accession>A0AAE1KWS1</accession>
<dbReference type="GO" id="GO:0009986">
    <property type="term" value="C:cell surface"/>
    <property type="evidence" value="ECO:0007669"/>
    <property type="project" value="TreeGrafter"/>
</dbReference>
<sequence>MVVVVVVVMVVVVVVVMVVVVVVVVVGGGGGGGDVGVGGGGDVGVGGGGDVELVVVGDVGVGGGVGVGVGGGVGVGVGVGVGGGVGVGVGGGVGVGVGGGVGVGVIIDDEDGLPGLGGDDRSRSGIKEIIEEIHVEEDTIFESAPPSTRPPPTLTDKGEMEGAGTFQISSRADDQQVSIFAQPGILAAFIGGAVVGLLCAILLVMFIVYRMRKKDEGSYPLDEPKRMPLTSSYSPNDKEIYA</sequence>
<dbReference type="SMART" id="SM00294">
    <property type="entry name" value="4.1m"/>
    <property type="match status" value="1"/>
</dbReference>
<dbReference type="InterPro" id="IPR003585">
    <property type="entry name" value="Neurexin-like"/>
</dbReference>
<keyword evidence="4 9" id="KW-0654">Proteoglycan</keyword>
<comment type="caution">
    <text evidence="13">The sequence shown here is derived from an EMBL/GenBank/DDBJ whole genome shotgun (WGS) entry which is preliminary data.</text>
</comment>
<dbReference type="AlphaFoldDB" id="A0AAE1KWS1"/>
<evidence type="ECO:0000256" key="8">
    <source>
        <dbReference type="ARBA" id="ARBA00023207"/>
    </source>
</evidence>
<evidence type="ECO:0000256" key="2">
    <source>
        <dbReference type="ARBA" id="ARBA00005343"/>
    </source>
</evidence>
<dbReference type="PANTHER" id="PTHR10915">
    <property type="entry name" value="SYNDECAN"/>
    <property type="match status" value="1"/>
</dbReference>
<dbReference type="InterPro" id="IPR027789">
    <property type="entry name" value="Syndecan/Neurexin_dom"/>
</dbReference>
<comment type="similarity">
    <text evidence="2 9">Belongs to the syndecan proteoglycan family.</text>
</comment>
<evidence type="ECO:0000256" key="1">
    <source>
        <dbReference type="ARBA" id="ARBA00004479"/>
    </source>
</evidence>
<keyword evidence="7 9" id="KW-0325">Glycoprotein</keyword>
<keyword evidence="3 9" id="KW-0812">Transmembrane</keyword>
<feature type="transmembrane region" description="Helical" evidence="11">
    <location>
        <begin position="6"/>
        <end position="26"/>
    </location>
</feature>
<keyword evidence="8 9" id="KW-0357">Heparan sulfate</keyword>
<dbReference type="InterPro" id="IPR030479">
    <property type="entry name" value="Syndecan_CS"/>
</dbReference>
<gene>
    <name evidence="13" type="ORF">Pcinc_009221</name>
</gene>
<dbReference type="EMBL" id="JAWQEG010000684">
    <property type="protein sequence ID" value="KAK3886642.1"/>
    <property type="molecule type" value="Genomic_DNA"/>
</dbReference>
<evidence type="ECO:0000259" key="12">
    <source>
        <dbReference type="SMART" id="SM00294"/>
    </source>
</evidence>
<evidence type="ECO:0000313" key="13">
    <source>
        <dbReference type="EMBL" id="KAK3886642.1"/>
    </source>
</evidence>
<keyword evidence="5 11" id="KW-1133">Transmembrane helix</keyword>
<comment type="subcellular location">
    <subcellularLocation>
        <location evidence="1 9">Membrane</location>
        <topology evidence="1 9">Single-pass type I membrane protein</topology>
    </subcellularLocation>
</comment>
<proteinExistence type="inferred from homology"/>
<evidence type="ECO:0000256" key="7">
    <source>
        <dbReference type="ARBA" id="ARBA00023180"/>
    </source>
</evidence>
<dbReference type="PROSITE" id="PS00964">
    <property type="entry name" value="SYNDECAN"/>
    <property type="match status" value="1"/>
</dbReference>
<reference evidence="13" key="1">
    <citation type="submission" date="2023-10" db="EMBL/GenBank/DDBJ databases">
        <title>Genome assemblies of two species of porcelain crab, Petrolisthes cinctipes and Petrolisthes manimaculis (Anomura: Porcellanidae).</title>
        <authorList>
            <person name="Angst P."/>
        </authorList>
    </citation>
    <scope>NUCLEOTIDE SEQUENCE</scope>
    <source>
        <strain evidence="13">PB745_01</strain>
        <tissue evidence="13">Gill</tissue>
    </source>
</reference>
<evidence type="ECO:0000256" key="4">
    <source>
        <dbReference type="ARBA" id="ARBA00022974"/>
    </source>
</evidence>
<dbReference type="GO" id="GO:0016020">
    <property type="term" value="C:membrane"/>
    <property type="evidence" value="ECO:0007669"/>
    <property type="project" value="UniProtKB-SubCell"/>
</dbReference>
<dbReference type="Proteomes" id="UP001286313">
    <property type="component" value="Unassembled WGS sequence"/>
</dbReference>
<feature type="transmembrane region" description="Helical" evidence="11">
    <location>
        <begin position="185"/>
        <end position="209"/>
    </location>
</feature>
<evidence type="ECO:0000313" key="14">
    <source>
        <dbReference type="Proteomes" id="UP001286313"/>
    </source>
</evidence>
<dbReference type="Pfam" id="PF01034">
    <property type="entry name" value="Syndecan"/>
    <property type="match status" value="1"/>
</dbReference>
<comment type="function">
    <text evidence="9">Cell surface proteoglycan.</text>
</comment>
<evidence type="ECO:0000256" key="9">
    <source>
        <dbReference type="RuleBase" id="RU000649"/>
    </source>
</evidence>
<evidence type="ECO:0000256" key="10">
    <source>
        <dbReference type="SAM" id="MobiDB-lite"/>
    </source>
</evidence>
<dbReference type="PANTHER" id="PTHR10915:SF1">
    <property type="entry name" value="SYNDECAN"/>
    <property type="match status" value="1"/>
</dbReference>
<evidence type="ECO:0000256" key="6">
    <source>
        <dbReference type="ARBA" id="ARBA00023136"/>
    </source>
</evidence>
<keyword evidence="6 11" id="KW-0472">Membrane</keyword>
<organism evidence="13 14">
    <name type="scientific">Petrolisthes cinctipes</name>
    <name type="common">Flat porcelain crab</name>
    <dbReference type="NCBI Taxonomy" id="88211"/>
    <lineage>
        <taxon>Eukaryota</taxon>
        <taxon>Metazoa</taxon>
        <taxon>Ecdysozoa</taxon>
        <taxon>Arthropoda</taxon>
        <taxon>Crustacea</taxon>
        <taxon>Multicrustacea</taxon>
        <taxon>Malacostraca</taxon>
        <taxon>Eumalacostraca</taxon>
        <taxon>Eucarida</taxon>
        <taxon>Decapoda</taxon>
        <taxon>Pleocyemata</taxon>
        <taxon>Anomura</taxon>
        <taxon>Galatheoidea</taxon>
        <taxon>Porcellanidae</taxon>
        <taxon>Petrolisthes</taxon>
    </lineage>
</organism>
<dbReference type="InterPro" id="IPR001050">
    <property type="entry name" value="Syndecan"/>
</dbReference>
<name>A0AAE1KWS1_PETCI</name>